<organism evidence="1 2">
    <name type="scientific">Leptospira noguchii</name>
    <dbReference type="NCBI Taxonomy" id="28182"/>
    <lineage>
        <taxon>Bacteria</taxon>
        <taxon>Pseudomonadati</taxon>
        <taxon>Spirochaetota</taxon>
        <taxon>Spirochaetia</taxon>
        <taxon>Leptospirales</taxon>
        <taxon>Leptospiraceae</taxon>
        <taxon>Leptospira</taxon>
    </lineage>
</organism>
<dbReference type="RefSeq" id="WP_141599632.1">
    <property type="nucleotide sequence ID" value="NZ_CP091953.1"/>
</dbReference>
<evidence type="ECO:0000313" key="2">
    <source>
        <dbReference type="Proteomes" id="UP000829829"/>
    </source>
</evidence>
<reference evidence="1" key="1">
    <citation type="submission" date="2022-02" db="EMBL/GenBank/DDBJ databases">
        <title>The genetically variable rfb locus in Leptospira is a mobile cassette and a molecular signature of serovar identity.</title>
        <authorList>
            <person name="Nieves C."/>
            <person name="Vincent A.T."/>
            <person name="Zarantonelli L."/>
            <person name="Picardeau M."/>
            <person name="Veyrier F.J."/>
            <person name="Buschiazzo A."/>
        </authorList>
    </citation>
    <scope>NUCLEOTIDE SEQUENCE</scope>
    <source>
        <strain evidence="1">IP1512017</strain>
    </source>
</reference>
<proteinExistence type="predicted"/>
<name>A0A9Q8VW70_9LEPT</name>
<accession>A0A9Q8VW70</accession>
<dbReference type="AlphaFoldDB" id="A0A9Q8VW70"/>
<dbReference type="EMBL" id="CP091957">
    <property type="protein sequence ID" value="UOG55308.1"/>
    <property type="molecule type" value="Genomic_DNA"/>
</dbReference>
<sequence length="59" mass="6866">MDVIGEKFVKRIEEVLPIFFRKGWNIDSGISKPEKISKGSFDFDESFAQKMKFLAPNLR</sequence>
<gene>
    <name evidence="1" type="ORF">MAL03_10260</name>
</gene>
<dbReference type="Proteomes" id="UP000829829">
    <property type="component" value="Chromosome 1"/>
</dbReference>
<evidence type="ECO:0000313" key="1">
    <source>
        <dbReference type="EMBL" id="UOG55308.1"/>
    </source>
</evidence>
<protein>
    <submittedName>
        <fullName evidence="1">Uncharacterized protein</fullName>
    </submittedName>
</protein>